<evidence type="ECO:0000256" key="13">
    <source>
        <dbReference type="PIRSR" id="PIRSR016408-1"/>
    </source>
</evidence>
<evidence type="ECO:0000256" key="11">
    <source>
        <dbReference type="ARBA" id="ARBA00032065"/>
    </source>
</evidence>
<feature type="binding site" evidence="15">
    <location>
        <position position="287"/>
    </location>
    <ligand>
        <name>Mg(2+)</name>
        <dbReference type="ChEBI" id="CHEBI:18420"/>
    </ligand>
</feature>
<evidence type="ECO:0000256" key="7">
    <source>
        <dbReference type="ARBA" id="ARBA00022842"/>
    </source>
</evidence>
<evidence type="ECO:0000259" key="18">
    <source>
        <dbReference type="Pfam" id="PF21404"/>
    </source>
</evidence>
<dbReference type="SUPFAM" id="SSF55957">
    <property type="entry name" value="Phosphoglucomutase, C-terminal domain"/>
    <property type="match status" value="1"/>
</dbReference>
<feature type="binding site" evidence="14">
    <location>
        <begin position="502"/>
        <end position="506"/>
    </location>
    <ligand>
        <name>substrate</name>
    </ligand>
</feature>
<dbReference type="AlphaFoldDB" id="A0AAD7AFS7"/>
<feature type="binding site" evidence="14">
    <location>
        <position position="511"/>
    </location>
    <ligand>
        <name>substrate</name>
    </ligand>
</feature>
<keyword evidence="8 12" id="KW-0413">Isomerase</keyword>
<organism evidence="20 21">
    <name type="scientific">Mycena albidolilacea</name>
    <dbReference type="NCBI Taxonomy" id="1033008"/>
    <lineage>
        <taxon>Eukaryota</taxon>
        <taxon>Fungi</taxon>
        <taxon>Dikarya</taxon>
        <taxon>Basidiomycota</taxon>
        <taxon>Agaricomycotina</taxon>
        <taxon>Agaricomycetes</taxon>
        <taxon>Agaricomycetidae</taxon>
        <taxon>Agaricales</taxon>
        <taxon>Marasmiineae</taxon>
        <taxon>Mycenaceae</taxon>
        <taxon>Mycena</taxon>
    </lineage>
</organism>
<feature type="active site" description="Phosphoserine intermediate" evidence="13">
    <location>
        <position position="67"/>
    </location>
</feature>
<comment type="function">
    <text evidence="12">Catalyzes the conversion of GlcNAc-6-P into GlcNAc-1-P during the synthesis of uridine diphosphate/UDP-GlcNAc, which is a biosynthetic precursor of chitin and also supplies the amino sugars for N-linked oligosaccharides of glycoproteins.</text>
</comment>
<evidence type="ECO:0000259" key="19">
    <source>
        <dbReference type="Pfam" id="PF21405"/>
    </source>
</evidence>
<keyword evidence="5" id="KW-0597">Phosphoprotein</keyword>
<feature type="domain" description="Phosphoacetylglucosamine mutase AMG1" evidence="18">
    <location>
        <begin position="304"/>
        <end position="441"/>
    </location>
</feature>
<dbReference type="PROSITE" id="PS00710">
    <property type="entry name" value="PGM_PMM"/>
    <property type="match status" value="1"/>
</dbReference>
<dbReference type="PANTHER" id="PTHR45955">
    <property type="entry name" value="PHOSPHOACETYLGLUCOSAMINE MUTASE"/>
    <property type="match status" value="1"/>
</dbReference>
<dbReference type="InterPro" id="IPR005844">
    <property type="entry name" value="A-D-PHexomutase_a/b/a-I"/>
</dbReference>
<comment type="catalytic activity">
    <reaction evidence="1 12">
        <text>N-acetyl-alpha-D-glucosamine 1-phosphate = N-acetyl-D-glucosamine 6-phosphate</text>
        <dbReference type="Rhea" id="RHEA:23804"/>
        <dbReference type="ChEBI" id="CHEBI:57513"/>
        <dbReference type="ChEBI" id="CHEBI:57776"/>
        <dbReference type="EC" id="5.4.2.3"/>
    </reaction>
</comment>
<dbReference type="GO" id="GO:0006048">
    <property type="term" value="P:UDP-N-acetylglucosamine biosynthetic process"/>
    <property type="evidence" value="ECO:0007669"/>
    <property type="project" value="UniProtKB-UniRule"/>
</dbReference>
<dbReference type="InterPro" id="IPR049022">
    <property type="entry name" value="AMG1_III"/>
</dbReference>
<evidence type="ECO:0000313" key="21">
    <source>
        <dbReference type="Proteomes" id="UP001218218"/>
    </source>
</evidence>
<evidence type="ECO:0000256" key="8">
    <source>
        <dbReference type="ARBA" id="ARBA00023235"/>
    </source>
</evidence>
<evidence type="ECO:0000256" key="15">
    <source>
        <dbReference type="PIRSR" id="PIRSR016408-3"/>
    </source>
</evidence>
<evidence type="ECO:0000256" key="5">
    <source>
        <dbReference type="ARBA" id="ARBA00022553"/>
    </source>
</evidence>
<evidence type="ECO:0000256" key="6">
    <source>
        <dbReference type="ARBA" id="ARBA00022723"/>
    </source>
</evidence>
<feature type="binding site" evidence="15">
    <location>
        <position position="285"/>
    </location>
    <ligand>
        <name>Mg(2+)</name>
        <dbReference type="ChEBI" id="CHEBI:18420"/>
    </ligand>
</feature>
<feature type="domain" description="Alpha-D-phosphohexomutase C-terminal" evidence="16">
    <location>
        <begin position="457"/>
        <end position="530"/>
    </location>
</feature>
<feature type="domain" description="Alpha-D-phosphohexomutase alpha/beta/alpha" evidence="17">
    <location>
        <begin position="59"/>
        <end position="89"/>
    </location>
</feature>
<dbReference type="Gene3D" id="3.40.120.10">
    <property type="entry name" value="Alpha-D-Glucose-1,6-Bisphosphate, subunit A, domain 3"/>
    <property type="match status" value="2"/>
</dbReference>
<dbReference type="InterPro" id="IPR016066">
    <property type="entry name" value="A-D-PHexomutase_CS"/>
</dbReference>
<gene>
    <name evidence="20" type="ORF">DFH08DRAFT_736871</name>
</gene>
<dbReference type="CDD" id="cd03086">
    <property type="entry name" value="PGM3"/>
    <property type="match status" value="1"/>
</dbReference>
<dbReference type="Proteomes" id="UP001218218">
    <property type="component" value="Unassembled WGS sequence"/>
</dbReference>
<evidence type="ECO:0000256" key="2">
    <source>
        <dbReference type="ARBA" id="ARBA00004865"/>
    </source>
</evidence>
<evidence type="ECO:0000256" key="14">
    <source>
        <dbReference type="PIRSR" id="PIRSR016408-2"/>
    </source>
</evidence>
<evidence type="ECO:0000313" key="20">
    <source>
        <dbReference type="EMBL" id="KAJ7357324.1"/>
    </source>
</evidence>
<reference evidence="20" key="1">
    <citation type="submission" date="2023-03" db="EMBL/GenBank/DDBJ databases">
        <title>Massive genome expansion in bonnet fungi (Mycena s.s.) driven by repeated elements and novel gene families across ecological guilds.</title>
        <authorList>
            <consortium name="Lawrence Berkeley National Laboratory"/>
            <person name="Harder C.B."/>
            <person name="Miyauchi S."/>
            <person name="Viragh M."/>
            <person name="Kuo A."/>
            <person name="Thoen E."/>
            <person name="Andreopoulos B."/>
            <person name="Lu D."/>
            <person name="Skrede I."/>
            <person name="Drula E."/>
            <person name="Henrissat B."/>
            <person name="Morin E."/>
            <person name="Kohler A."/>
            <person name="Barry K."/>
            <person name="LaButti K."/>
            <person name="Morin E."/>
            <person name="Salamov A."/>
            <person name="Lipzen A."/>
            <person name="Mereny Z."/>
            <person name="Hegedus B."/>
            <person name="Baldrian P."/>
            <person name="Stursova M."/>
            <person name="Weitz H."/>
            <person name="Taylor A."/>
            <person name="Grigoriev I.V."/>
            <person name="Nagy L.G."/>
            <person name="Martin F."/>
            <person name="Kauserud H."/>
        </authorList>
    </citation>
    <scope>NUCLEOTIDE SEQUENCE</scope>
    <source>
        <strain evidence="20">CBHHK002</strain>
    </source>
</reference>
<dbReference type="PIRSF" id="PIRSF016408">
    <property type="entry name" value="PAGM"/>
    <property type="match status" value="1"/>
</dbReference>
<feature type="domain" description="Alpha-D-phosphohexomutase alpha/beta/alpha" evidence="17">
    <location>
        <begin position="117"/>
        <end position="177"/>
    </location>
</feature>
<dbReference type="InterPro" id="IPR036900">
    <property type="entry name" value="A-D-PHexomutase_C_sf"/>
</dbReference>
<feature type="binding site" description="via phosphate group" evidence="15">
    <location>
        <position position="67"/>
    </location>
    <ligand>
        <name>Mg(2+)</name>
        <dbReference type="ChEBI" id="CHEBI:18420"/>
    </ligand>
</feature>
<name>A0AAD7AFS7_9AGAR</name>
<dbReference type="Pfam" id="PF21404">
    <property type="entry name" value="AMG1_III"/>
    <property type="match status" value="1"/>
</dbReference>
<evidence type="ECO:0000256" key="9">
    <source>
        <dbReference type="ARBA" id="ARBA00023277"/>
    </source>
</evidence>
<dbReference type="Pfam" id="PF21405">
    <property type="entry name" value="AMG1_II"/>
    <property type="match status" value="1"/>
</dbReference>
<comment type="pathway">
    <text evidence="2 12">Nucleotide-sugar biosynthesis; UDP-N-acetyl-alpha-D-glucosamine biosynthesis; N-acetyl-alpha-D-glucosamine 1-phosphate from alpha-D-glucosamine 6-phosphate (route I): step 2/2.</text>
</comment>
<keyword evidence="9" id="KW-0119">Carbohydrate metabolism</keyword>
<dbReference type="Pfam" id="PF02878">
    <property type="entry name" value="PGM_PMM_I"/>
    <property type="match status" value="2"/>
</dbReference>
<dbReference type="Pfam" id="PF00408">
    <property type="entry name" value="PGM_PMM_IV"/>
    <property type="match status" value="1"/>
</dbReference>
<dbReference type="InterPro" id="IPR049023">
    <property type="entry name" value="AMG1_II"/>
</dbReference>
<protein>
    <recommendedName>
        <fullName evidence="4 12">Phosphoacetylglucosamine mutase</fullName>
        <shortName evidence="12">PAGM</shortName>
        <ecNumber evidence="4 12">5.4.2.3</ecNumber>
    </recommendedName>
    <alternativeName>
        <fullName evidence="11 12">Acetylglucosamine phosphomutase</fullName>
    </alternativeName>
    <alternativeName>
        <fullName evidence="10 12">N-acetylglucosamine-phosphate mutase</fullName>
    </alternativeName>
</protein>
<keyword evidence="7 12" id="KW-0460">Magnesium</keyword>
<evidence type="ECO:0000259" key="16">
    <source>
        <dbReference type="Pfam" id="PF00408"/>
    </source>
</evidence>
<evidence type="ECO:0000256" key="4">
    <source>
        <dbReference type="ARBA" id="ARBA00012731"/>
    </source>
</evidence>
<dbReference type="FunFam" id="3.40.120.10:FF:000038">
    <property type="entry name" value="Phosphoacetylglucosamine mutase"/>
    <property type="match status" value="1"/>
</dbReference>
<evidence type="ECO:0000256" key="12">
    <source>
        <dbReference type="PIRNR" id="PIRNR016408"/>
    </source>
</evidence>
<dbReference type="GO" id="GO:0005975">
    <property type="term" value="P:carbohydrate metabolic process"/>
    <property type="evidence" value="ECO:0007669"/>
    <property type="project" value="InterPro"/>
</dbReference>
<dbReference type="FunFam" id="3.40.120.10:FF:000023">
    <property type="entry name" value="Phosphoacetylglucosamine mutase"/>
    <property type="match status" value="1"/>
</dbReference>
<evidence type="ECO:0000259" key="17">
    <source>
        <dbReference type="Pfam" id="PF02878"/>
    </source>
</evidence>
<dbReference type="PANTHER" id="PTHR45955:SF1">
    <property type="entry name" value="PHOSPHOACETYLGLUCOSAMINE MUTASE"/>
    <property type="match status" value="1"/>
</dbReference>
<keyword evidence="6 12" id="KW-0479">Metal-binding</keyword>
<dbReference type="Gene3D" id="3.30.310.50">
    <property type="entry name" value="Alpha-D-phosphohexomutase, C-terminal domain"/>
    <property type="match status" value="1"/>
</dbReference>
<dbReference type="InterPro" id="IPR016657">
    <property type="entry name" value="PAGM"/>
</dbReference>
<dbReference type="FunFam" id="3.30.310.50:FF:000003">
    <property type="entry name" value="Phosphoacetylglucosamine mutase"/>
    <property type="match status" value="1"/>
</dbReference>
<evidence type="ECO:0000256" key="3">
    <source>
        <dbReference type="ARBA" id="ARBA00010231"/>
    </source>
</evidence>
<dbReference type="GO" id="GO:0004610">
    <property type="term" value="F:phosphoacetylglucosamine mutase activity"/>
    <property type="evidence" value="ECO:0007669"/>
    <property type="project" value="UniProtKB-UniRule"/>
</dbReference>
<comment type="cofactor">
    <cofactor evidence="12 15">
        <name>Mg(2+)</name>
        <dbReference type="ChEBI" id="CHEBI:18420"/>
    </cofactor>
    <text evidence="12 15">Binds 1 Mg(2+) ion per subunit.</text>
</comment>
<dbReference type="InterPro" id="IPR005843">
    <property type="entry name" value="A-D-PHexomutase_C"/>
</dbReference>
<dbReference type="GO" id="GO:0000287">
    <property type="term" value="F:magnesium ion binding"/>
    <property type="evidence" value="ECO:0007669"/>
    <property type="project" value="InterPro"/>
</dbReference>
<feature type="binding site" evidence="15">
    <location>
        <position position="283"/>
    </location>
    <ligand>
        <name>Mg(2+)</name>
        <dbReference type="ChEBI" id="CHEBI:18420"/>
    </ligand>
</feature>
<proteinExistence type="inferred from homology"/>
<comment type="caution">
    <text evidence="20">The sequence shown here is derived from an EMBL/GenBank/DDBJ whole genome shotgun (WGS) entry which is preliminary data.</text>
</comment>
<evidence type="ECO:0000256" key="1">
    <source>
        <dbReference type="ARBA" id="ARBA00000558"/>
    </source>
</evidence>
<feature type="binding site" evidence="14">
    <location>
        <begin position="377"/>
        <end position="379"/>
    </location>
    <ligand>
        <name>substrate</name>
    </ligand>
</feature>
<comment type="similarity">
    <text evidence="3 12">Belongs to the phosphohexose mutase family.</text>
</comment>
<sequence>MALPVDSIRALSDLHPKPSNLKFQYGTAGFRTVAHVLDSVLFRVGVLAALRSKKLDGKTIGVMVTASHNPEQDNGVKLVDPRGEMLEASWEIHATALSNAQTTDEFIGELEKLVQTSKIDLSKPARVVYARDTRPSGAALVSSLEDGIKAIGAEGRNAGVTTTPVLHYLVRAINTKGTKESYGEDSEEGYFLKLSTAFKKLVSTRQTPSALVIDCANGVGAPIAERLIEYLGNSLPLVLENASITTPGALNNSCGADYVKTTQKLPPSLAGRLQPGQRGCSLDGDADRLMYFYLDERNQFHMLDGDKIAALVSAFIVELVKTSGLDSQIKVGVVQTAYANGASTKYLSERLPVKCVPTGVKHLHHAAEHYNIGIYFEANGHGTVLFSQPTQDVLQSYEPSTPAQSTALEHLRNLNQLINQTVGDALSDMLLVEVVLAHKAYSGAEWDSLYVDLPNRLVKVVVADRNQVKTEDAERRLVSPVGLQEKINDLVRRYDGGRSFVRPSGTEDVVRVYAEASNKAQSDELAFRVAGLVYDECGGNPASRPKEFL</sequence>
<dbReference type="EMBL" id="JARIHO010000008">
    <property type="protein sequence ID" value="KAJ7357324.1"/>
    <property type="molecule type" value="Genomic_DNA"/>
</dbReference>
<feature type="domain" description="Phosphoacetylglucosamine mutase AMG1" evidence="19">
    <location>
        <begin position="190"/>
        <end position="289"/>
    </location>
</feature>
<dbReference type="SUPFAM" id="SSF53738">
    <property type="entry name" value="Phosphoglucomutase, first 3 domains"/>
    <property type="match status" value="3"/>
</dbReference>
<keyword evidence="21" id="KW-1185">Reference proteome</keyword>
<dbReference type="EC" id="5.4.2.3" evidence="4 12"/>
<accession>A0AAD7AFS7</accession>
<evidence type="ECO:0000256" key="10">
    <source>
        <dbReference type="ARBA" id="ARBA00031926"/>
    </source>
</evidence>
<dbReference type="InterPro" id="IPR016055">
    <property type="entry name" value="A-D-PHexomutase_a/b/a-I/II/III"/>
</dbReference>